<dbReference type="InterPro" id="IPR056120">
    <property type="entry name" value="DUF7703"/>
</dbReference>
<evidence type="ECO:0000256" key="1">
    <source>
        <dbReference type="SAM" id="Phobius"/>
    </source>
</evidence>
<dbReference type="EMBL" id="MU004232">
    <property type="protein sequence ID" value="KAF2672076.1"/>
    <property type="molecule type" value="Genomic_DNA"/>
</dbReference>
<feature type="transmembrane region" description="Helical" evidence="1">
    <location>
        <begin position="94"/>
        <end position="115"/>
    </location>
</feature>
<feature type="transmembrane region" description="Helical" evidence="1">
    <location>
        <begin position="29"/>
        <end position="51"/>
    </location>
</feature>
<organism evidence="3 4">
    <name type="scientific">Microthyrium microscopicum</name>
    <dbReference type="NCBI Taxonomy" id="703497"/>
    <lineage>
        <taxon>Eukaryota</taxon>
        <taxon>Fungi</taxon>
        <taxon>Dikarya</taxon>
        <taxon>Ascomycota</taxon>
        <taxon>Pezizomycotina</taxon>
        <taxon>Dothideomycetes</taxon>
        <taxon>Dothideomycetes incertae sedis</taxon>
        <taxon>Microthyriales</taxon>
        <taxon>Microthyriaceae</taxon>
        <taxon>Microthyrium</taxon>
    </lineage>
</organism>
<keyword evidence="4" id="KW-1185">Reference proteome</keyword>
<accession>A0A6A6UK32</accession>
<reference evidence="3" key="1">
    <citation type="journal article" date="2020" name="Stud. Mycol.">
        <title>101 Dothideomycetes genomes: a test case for predicting lifestyles and emergence of pathogens.</title>
        <authorList>
            <person name="Haridas S."/>
            <person name="Albert R."/>
            <person name="Binder M."/>
            <person name="Bloem J."/>
            <person name="Labutti K."/>
            <person name="Salamov A."/>
            <person name="Andreopoulos B."/>
            <person name="Baker S."/>
            <person name="Barry K."/>
            <person name="Bills G."/>
            <person name="Bluhm B."/>
            <person name="Cannon C."/>
            <person name="Castanera R."/>
            <person name="Culley D."/>
            <person name="Daum C."/>
            <person name="Ezra D."/>
            <person name="Gonzalez J."/>
            <person name="Henrissat B."/>
            <person name="Kuo A."/>
            <person name="Liang C."/>
            <person name="Lipzen A."/>
            <person name="Lutzoni F."/>
            <person name="Magnuson J."/>
            <person name="Mondo S."/>
            <person name="Nolan M."/>
            <person name="Ohm R."/>
            <person name="Pangilinan J."/>
            <person name="Park H.-J."/>
            <person name="Ramirez L."/>
            <person name="Alfaro M."/>
            <person name="Sun H."/>
            <person name="Tritt A."/>
            <person name="Yoshinaga Y."/>
            <person name="Zwiers L.-H."/>
            <person name="Turgeon B."/>
            <person name="Goodwin S."/>
            <person name="Spatafora J."/>
            <person name="Crous P."/>
            <person name="Grigoriev I."/>
        </authorList>
    </citation>
    <scope>NUCLEOTIDE SEQUENCE</scope>
    <source>
        <strain evidence="3">CBS 115976</strain>
    </source>
</reference>
<dbReference type="PANTHER" id="PTHR37013">
    <property type="entry name" value="INTEGRAL MEMBRANE PROTEIN (AFU_ORTHOLOGUE AFUA_1G05950)-RELATED"/>
    <property type="match status" value="1"/>
</dbReference>
<proteinExistence type="predicted"/>
<feature type="transmembrane region" description="Helical" evidence="1">
    <location>
        <begin position="135"/>
        <end position="157"/>
    </location>
</feature>
<keyword evidence="1" id="KW-0472">Membrane</keyword>
<dbReference type="AlphaFoldDB" id="A0A6A6UK32"/>
<feature type="domain" description="DUF7703" evidence="2">
    <location>
        <begin position="4"/>
        <end position="229"/>
    </location>
</feature>
<dbReference type="Pfam" id="PF24802">
    <property type="entry name" value="DUF7703"/>
    <property type="match status" value="1"/>
</dbReference>
<dbReference type="OrthoDB" id="405906at2759"/>
<evidence type="ECO:0000313" key="4">
    <source>
        <dbReference type="Proteomes" id="UP000799302"/>
    </source>
</evidence>
<evidence type="ECO:0000313" key="3">
    <source>
        <dbReference type="EMBL" id="KAF2672076.1"/>
    </source>
</evidence>
<evidence type="ECO:0000259" key="2">
    <source>
        <dbReference type="Pfam" id="PF24802"/>
    </source>
</evidence>
<protein>
    <recommendedName>
        <fullName evidence="2">DUF7703 domain-containing protein</fullName>
    </recommendedName>
</protein>
<sequence length="264" mass="30215">MALTSVGLFCCLQVLFLTTTKFNRRSGLYFWSIIGVTVSQICYCIYVYLYIWILKDAKPGLTAGFMVAGGLPYVPFEFLMLYSRLHLFLASKKVLRLVLALIVVEWWLIEVPLAVGEILTIVYPESAQMAILYDLTAKIEAVVYTVCDTFLCTLYFFQVKNIWGDIPMKKRMLRHVGFMNVVVILLDSLFMVLLWTVNDELSSGISAMDFSIKLLVEIYTLNTIIEACRQQREAANQRNSARSMASIHMKVDSNMEFKELDKKS</sequence>
<keyword evidence="1" id="KW-0812">Transmembrane</keyword>
<gene>
    <name evidence="3" type="ORF">BT63DRAFT_476885</name>
</gene>
<feature type="transmembrane region" description="Helical" evidence="1">
    <location>
        <begin position="178"/>
        <end position="197"/>
    </location>
</feature>
<dbReference type="PANTHER" id="PTHR37013:SF5">
    <property type="entry name" value="INTEGRAL MEMBRANE PROTEIN"/>
    <property type="match status" value="1"/>
</dbReference>
<feature type="transmembrane region" description="Helical" evidence="1">
    <location>
        <begin position="63"/>
        <end position="82"/>
    </location>
</feature>
<dbReference type="Proteomes" id="UP000799302">
    <property type="component" value="Unassembled WGS sequence"/>
</dbReference>
<keyword evidence="1" id="KW-1133">Transmembrane helix</keyword>
<name>A0A6A6UK32_9PEZI</name>